<accession>A0A239EKP4</accession>
<dbReference type="InterPro" id="IPR029058">
    <property type="entry name" value="AB_hydrolase_fold"/>
</dbReference>
<dbReference type="Pfam" id="PF11288">
    <property type="entry name" value="DUF3089"/>
    <property type="match status" value="1"/>
</dbReference>
<dbReference type="RefSeq" id="WP_089354957.1">
    <property type="nucleotide sequence ID" value="NZ_FZPD01000001.1"/>
</dbReference>
<dbReference type="OrthoDB" id="9794645at2"/>
<keyword evidence="2" id="KW-1185">Reference proteome</keyword>
<sequence length="357" mass="41566">MAIRIIYKGFLVCFCMFLSQRGYSQSKNTFKTKYTIEDLSLVPPVPDYSEMKYWIAHPEVKDMADEVPGKGELKEYQANAAVDVFFIYPTIYSKKQDKEHPWFADVNDEKLNKEIANSTIKYQASVFNGSAKVYSPLYRQAHIGIYSMGNLPLKVEALEFAYTDVKRAFEYYLDNWNQGRPIIIASHSQGTNHATKLLSEFFENKPLMEQLVAAYIVGMPMDKGTFSNIPICDNPTEIGCWLTWNTYARDYYPPNHDFWYADALNVNPLSWTTDTAYVSWGANQGGILKNFKKIRTGLSDAQNKDGMLWINKPKFFGNFLINWKRYHIVDYNLFYMNIRENVAERVETYLREKEYLD</sequence>
<gene>
    <name evidence="1" type="ORF">SAMN05421640_0171</name>
</gene>
<dbReference type="EMBL" id="FZPD01000001">
    <property type="protein sequence ID" value="SNS44482.1"/>
    <property type="molecule type" value="Genomic_DNA"/>
</dbReference>
<dbReference type="SUPFAM" id="SSF53474">
    <property type="entry name" value="alpha/beta-Hydrolases"/>
    <property type="match status" value="1"/>
</dbReference>
<dbReference type="InterPro" id="IPR021440">
    <property type="entry name" value="DUF3089"/>
</dbReference>
<dbReference type="Proteomes" id="UP000198393">
    <property type="component" value="Unassembled WGS sequence"/>
</dbReference>
<organism evidence="1 2">
    <name type="scientific">Ekhidna lutea</name>
    <dbReference type="NCBI Taxonomy" id="447679"/>
    <lineage>
        <taxon>Bacteria</taxon>
        <taxon>Pseudomonadati</taxon>
        <taxon>Bacteroidota</taxon>
        <taxon>Cytophagia</taxon>
        <taxon>Cytophagales</taxon>
        <taxon>Reichenbachiellaceae</taxon>
        <taxon>Ekhidna</taxon>
    </lineage>
</organism>
<evidence type="ECO:0008006" key="3">
    <source>
        <dbReference type="Google" id="ProtNLM"/>
    </source>
</evidence>
<reference evidence="1 2" key="1">
    <citation type="submission" date="2017-06" db="EMBL/GenBank/DDBJ databases">
        <authorList>
            <person name="Kim H.J."/>
            <person name="Triplett B.A."/>
        </authorList>
    </citation>
    <scope>NUCLEOTIDE SEQUENCE [LARGE SCALE GENOMIC DNA]</scope>
    <source>
        <strain evidence="1 2">DSM 19307</strain>
    </source>
</reference>
<evidence type="ECO:0000313" key="1">
    <source>
        <dbReference type="EMBL" id="SNS44482.1"/>
    </source>
</evidence>
<dbReference type="AlphaFoldDB" id="A0A239EKP4"/>
<proteinExistence type="predicted"/>
<evidence type="ECO:0000313" key="2">
    <source>
        <dbReference type="Proteomes" id="UP000198393"/>
    </source>
</evidence>
<protein>
    <recommendedName>
        <fullName evidence="3">DUF3089 domain-containing protein</fullName>
    </recommendedName>
</protein>
<name>A0A239EKP4_EKHLU</name>